<feature type="domain" description="AAA-ATPase-like" evidence="1">
    <location>
        <begin position="5"/>
        <end position="228"/>
    </location>
</feature>
<gene>
    <name evidence="2" type="ORF">LKD71_06010</name>
</gene>
<dbReference type="Proteomes" id="UP001197875">
    <property type="component" value="Unassembled WGS sequence"/>
</dbReference>
<dbReference type="GO" id="GO:0005524">
    <property type="term" value="F:ATP binding"/>
    <property type="evidence" value="ECO:0007669"/>
    <property type="project" value="UniProtKB-KW"/>
</dbReference>
<organism evidence="2 3">
    <name type="scientific">Fusicatenibacter faecihominis</name>
    <dbReference type="NCBI Taxonomy" id="2881276"/>
    <lineage>
        <taxon>Bacteria</taxon>
        <taxon>Bacillati</taxon>
        <taxon>Bacillota</taxon>
        <taxon>Clostridia</taxon>
        <taxon>Lachnospirales</taxon>
        <taxon>Lachnospiraceae</taxon>
        <taxon>Fusicatenibacter</taxon>
    </lineage>
</organism>
<dbReference type="Pfam" id="PF09820">
    <property type="entry name" value="AAA-ATPase_like"/>
    <property type="match status" value="1"/>
</dbReference>
<reference evidence="2 3" key="1">
    <citation type="submission" date="2021-10" db="EMBL/GenBank/DDBJ databases">
        <title>Anaerobic single-cell dispensing facilitates the cultivation of human gut bacteria.</title>
        <authorList>
            <person name="Afrizal A."/>
        </authorList>
    </citation>
    <scope>NUCLEOTIDE SEQUENCE [LARGE SCALE GENOMIC DNA]</scope>
    <source>
        <strain evidence="2 3">CLA-AA-H277</strain>
    </source>
</reference>
<dbReference type="RefSeq" id="WP_227614725.1">
    <property type="nucleotide sequence ID" value="NZ_JAJEPR010000007.1"/>
</dbReference>
<accession>A0AAE3DRI6</accession>
<proteinExistence type="predicted"/>
<evidence type="ECO:0000313" key="3">
    <source>
        <dbReference type="Proteomes" id="UP001197875"/>
    </source>
</evidence>
<dbReference type="InterPro" id="IPR018631">
    <property type="entry name" value="AAA-ATPase-like_dom"/>
</dbReference>
<keyword evidence="2" id="KW-0067">ATP-binding</keyword>
<dbReference type="InterPro" id="IPR012547">
    <property type="entry name" value="PDDEXK_9"/>
</dbReference>
<protein>
    <submittedName>
        <fullName evidence="2">ATP-binding protein</fullName>
    </submittedName>
</protein>
<dbReference type="Pfam" id="PF08011">
    <property type="entry name" value="PDDEXK_9"/>
    <property type="match status" value="1"/>
</dbReference>
<comment type="caution">
    <text evidence="2">The sequence shown here is derived from an EMBL/GenBank/DDBJ whole genome shotgun (WGS) entry which is preliminary data.</text>
</comment>
<dbReference type="PANTHER" id="PTHR34825:SF1">
    <property type="entry name" value="AAA-ATPASE-LIKE DOMAIN-CONTAINING PROTEIN"/>
    <property type="match status" value="1"/>
</dbReference>
<keyword evidence="2" id="KW-0547">Nucleotide-binding</keyword>
<dbReference type="PANTHER" id="PTHR34825">
    <property type="entry name" value="CONSERVED PROTEIN, WITH A WEAK D-GALACTARATE DEHYDRATASE/ALTRONATE HYDROLASE DOMAIN"/>
    <property type="match status" value="1"/>
</dbReference>
<evidence type="ECO:0000313" key="2">
    <source>
        <dbReference type="EMBL" id="MCC2189367.1"/>
    </source>
</evidence>
<keyword evidence="3" id="KW-1185">Reference proteome</keyword>
<evidence type="ECO:0000259" key="1">
    <source>
        <dbReference type="Pfam" id="PF09820"/>
    </source>
</evidence>
<sequence>MKKLPVGIDDFRKIRENDYYYVDKTNLIRDIIDNGSEVTLFTRPRRFGKTLNMSILKAFFEIGADPAWFEELKISKEKDLCDKHLGKYPVIFMSLKEVSGLNYEEAVSKFRNLMAEIIGKYEFMLYDHKLSAFQRQRLEKMLLGDWSGVNLSLSLKILSDILFQYYERRVIILIDEHDVPLDKAYQYGYYEELVAFIRSFFGAALKSNSSLAFAVLTGCLRISKESIFTGLNNFDVRTISDVQFDECFGLTDAEVQQMMDDYQLNAYYMEAKEWYDGYVFGRKYVYCPWTKIVDHTAETFDYWINSSSNSIIREFLSKREYDVSEKFERLLQGEAILKELSENLTYDEVMDSESNIWSLLYASGYLTKDLYRDSSFAGRKKCFLKIPNREIEDVFEETIRKWTTDTIKSSDRTSFFQPFWEKDDKKLSQILSDLLFTTISYHDYSESFYHAILVGLLSKAGYIVESNFENGLGRSDIAVKDRADRKAVVIEVKVSDSEACLEADCEKALAQIREKRYADKIKTEDYRTVLSYGMAFYKKTCLVKIMINK</sequence>
<dbReference type="AlphaFoldDB" id="A0AAE3DRI6"/>
<name>A0AAE3DRI6_9FIRM</name>
<dbReference type="EMBL" id="JAJEPR010000007">
    <property type="protein sequence ID" value="MCC2189367.1"/>
    <property type="molecule type" value="Genomic_DNA"/>
</dbReference>